<evidence type="ECO:0000313" key="3">
    <source>
        <dbReference type="Proteomes" id="UP001162480"/>
    </source>
</evidence>
<dbReference type="Proteomes" id="UP001162480">
    <property type="component" value="Chromosome 17"/>
</dbReference>
<keyword evidence="3" id="KW-1185">Reference proteome</keyword>
<keyword evidence="1" id="KW-1133">Transmembrane helix</keyword>
<evidence type="ECO:0000313" key="2">
    <source>
        <dbReference type="EMBL" id="CAI9735575.1"/>
    </source>
</evidence>
<feature type="transmembrane region" description="Helical" evidence="1">
    <location>
        <begin position="33"/>
        <end position="51"/>
    </location>
</feature>
<organism evidence="2 3">
    <name type="scientific">Octopus vulgaris</name>
    <name type="common">Common octopus</name>
    <dbReference type="NCBI Taxonomy" id="6645"/>
    <lineage>
        <taxon>Eukaryota</taxon>
        <taxon>Metazoa</taxon>
        <taxon>Spiralia</taxon>
        <taxon>Lophotrochozoa</taxon>
        <taxon>Mollusca</taxon>
        <taxon>Cephalopoda</taxon>
        <taxon>Coleoidea</taxon>
        <taxon>Octopodiformes</taxon>
        <taxon>Octopoda</taxon>
        <taxon>Incirrata</taxon>
        <taxon>Octopodidae</taxon>
        <taxon>Octopus</taxon>
    </lineage>
</organism>
<dbReference type="EMBL" id="OX597830">
    <property type="protein sequence ID" value="CAI9735575.1"/>
    <property type="molecule type" value="Genomic_DNA"/>
</dbReference>
<keyword evidence="1" id="KW-0472">Membrane</keyword>
<protein>
    <submittedName>
        <fullName evidence="2">Uncharacterized protein</fullName>
    </submittedName>
</protein>
<dbReference type="AlphaFoldDB" id="A0AA36FEN6"/>
<evidence type="ECO:0000256" key="1">
    <source>
        <dbReference type="SAM" id="Phobius"/>
    </source>
</evidence>
<reference evidence="2" key="1">
    <citation type="submission" date="2023-08" db="EMBL/GenBank/DDBJ databases">
        <authorList>
            <person name="Alioto T."/>
            <person name="Alioto T."/>
            <person name="Gomez Garrido J."/>
        </authorList>
    </citation>
    <scope>NUCLEOTIDE SEQUENCE</scope>
</reference>
<accession>A0AA36FEN6</accession>
<proteinExistence type="predicted"/>
<sequence length="90" mass="10369">MNETSYTDLFVVVIDSTCTHIVLYVLRWEVHWEVVATVIVTLGMWVIIGPIDLDTIFHQDNPLTILLLPYTEILEGESYICRSLSLFNEP</sequence>
<keyword evidence="1" id="KW-0812">Transmembrane</keyword>
<gene>
    <name evidence="2" type="ORF">OCTVUL_1B020767</name>
</gene>
<name>A0AA36FEN6_OCTVU</name>